<dbReference type="Proteomes" id="UP000191522">
    <property type="component" value="Unassembled WGS sequence"/>
</dbReference>
<feature type="region of interest" description="Disordered" evidence="3">
    <location>
        <begin position="740"/>
        <end position="821"/>
    </location>
</feature>
<dbReference type="FunFam" id="3.30.420.10:FF:000100">
    <property type="entry name" value="3'-5' exonuclease/helicase (Wrn), putative"/>
    <property type="match status" value="1"/>
</dbReference>
<evidence type="ECO:0000256" key="1">
    <source>
        <dbReference type="ARBA" id="ARBA00022722"/>
    </source>
</evidence>
<reference evidence="6" key="1">
    <citation type="journal article" date="2017" name="Nat. Microbiol.">
        <title>Global analysis of biosynthetic gene clusters reveals vast potential of secondary metabolite production in Penicillium species.</title>
        <authorList>
            <person name="Nielsen J.C."/>
            <person name="Grijseels S."/>
            <person name="Prigent S."/>
            <person name="Ji B."/>
            <person name="Dainat J."/>
            <person name="Nielsen K.F."/>
            <person name="Frisvad J.C."/>
            <person name="Workman M."/>
            <person name="Nielsen J."/>
        </authorList>
    </citation>
    <scope>NUCLEOTIDE SEQUENCE [LARGE SCALE GENOMIC DNA]</scope>
    <source>
        <strain evidence="6">IBT 11843</strain>
    </source>
</reference>
<feature type="compositionally biased region" description="Basic and acidic residues" evidence="3">
    <location>
        <begin position="97"/>
        <end position="108"/>
    </location>
</feature>
<keyword evidence="1" id="KW-0540">Nuclease</keyword>
<dbReference type="InterPro" id="IPR036397">
    <property type="entry name" value="RNaseH_sf"/>
</dbReference>
<dbReference type="CDD" id="cd06141">
    <property type="entry name" value="WRN_exo"/>
    <property type="match status" value="1"/>
</dbReference>
<evidence type="ECO:0000256" key="3">
    <source>
        <dbReference type="SAM" id="MobiDB-lite"/>
    </source>
</evidence>
<feature type="compositionally biased region" description="Polar residues" evidence="3">
    <location>
        <begin position="57"/>
        <end position="71"/>
    </location>
</feature>
<evidence type="ECO:0000259" key="4">
    <source>
        <dbReference type="SMART" id="SM00474"/>
    </source>
</evidence>
<dbReference type="GO" id="GO:0006139">
    <property type="term" value="P:nucleobase-containing compound metabolic process"/>
    <property type="evidence" value="ECO:0007669"/>
    <property type="project" value="InterPro"/>
</dbReference>
<dbReference type="GO" id="GO:0003676">
    <property type="term" value="F:nucleic acid binding"/>
    <property type="evidence" value="ECO:0007669"/>
    <property type="project" value="InterPro"/>
</dbReference>
<dbReference type="InterPro" id="IPR051132">
    <property type="entry name" value="3-5_Exonuclease_domain"/>
</dbReference>
<dbReference type="STRING" id="69771.A0A1V6PJ25"/>
<dbReference type="Gene3D" id="3.30.420.10">
    <property type="entry name" value="Ribonuclease H-like superfamily/Ribonuclease H"/>
    <property type="match status" value="1"/>
</dbReference>
<dbReference type="InterPro" id="IPR012337">
    <property type="entry name" value="RNaseH-like_sf"/>
</dbReference>
<feature type="region of interest" description="Disordered" evidence="3">
    <location>
        <begin position="1150"/>
        <end position="1196"/>
    </location>
</feature>
<comment type="caution">
    <text evidence="5">The sequence shown here is derived from an EMBL/GenBank/DDBJ whole genome shotgun (WGS) entry which is preliminary data.</text>
</comment>
<gene>
    <name evidence="5" type="ORF">PENDEC_c004G03444</name>
</gene>
<dbReference type="EMBL" id="MDYL01000004">
    <property type="protein sequence ID" value="OQD76707.1"/>
    <property type="molecule type" value="Genomic_DNA"/>
</dbReference>
<feature type="compositionally biased region" description="Polar residues" evidence="3">
    <location>
        <begin position="803"/>
        <end position="814"/>
    </location>
</feature>
<protein>
    <recommendedName>
        <fullName evidence="4">3'-5' exonuclease domain-containing protein</fullName>
    </recommendedName>
</protein>
<dbReference type="OrthoDB" id="1920326at2759"/>
<evidence type="ECO:0000256" key="2">
    <source>
        <dbReference type="ARBA" id="ARBA00022801"/>
    </source>
</evidence>
<evidence type="ECO:0000313" key="5">
    <source>
        <dbReference type="EMBL" id="OQD76707.1"/>
    </source>
</evidence>
<dbReference type="GO" id="GO:0005634">
    <property type="term" value="C:nucleus"/>
    <property type="evidence" value="ECO:0007669"/>
    <property type="project" value="TreeGrafter"/>
</dbReference>
<keyword evidence="6" id="KW-1185">Reference proteome</keyword>
<accession>A0A1V6PJ25</accession>
<dbReference type="GO" id="GO:0005737">
    <property type="term" value="C:cytoplasm"/>
    <property type="evidence" value="ECO:0007669"/>
    <property type="project" value="TreeGrafter"/>
</dbReference>
<dbReference type="SMART" id="SM00474">
    <property type="entry name" value="35EXOc"/>
    <property type="match status" value="1"/>
</dbReference>
<dbReference type="AlphaFoldDB" id="A0A1V6PJ25"/>
<sequence length="1196" mass="136752">MLAIQNANVVEPFSRPEIFVLDAGRQSMQSLRNVSFGTPRRSSDAGPIRHGQVFSQRLDNSQSRRNFSNTPAARITLEDDDEDDGVTPPVINRRPRRPEDIRGSKGDLRQILASRKKREKPKQRSVLTPLDRIEIRKIEQKALSIIPASQLVQEFLDIRYPFIVNAVLRCDQFYRQLKGQYRKTIHATIAWLEAEVRQGQDENRLIEHEYCEIYFVASAWLEAEVRQGHYENWLIEHEFCEIYFAESPRLEERVDESVKRFSELQYAVLEGIIGTLEVFTRDLAGLVEEEYLRPRKSARARIDALLAYSESFQPDYSKLQDKAFAVAGGGNDILQILSSLSGLVVPGGPDFRALWRATRLHNLAVSRASHVHRRYFLDSRELQHPLKAATAHIHSNAMEISFTVAAWKIVEAVLFNRPLKRVIEMKHRAVARAIQVQYMDWLRSKALKYSPETRYLRQLDVMAPFEILVIMQRQLVNEAWHLIGSLQGAFGPLWDGLPKHKAVSVNQSIYGWVTEYRAQQKDFLIHLRMYRYINWIRLQVEEKLQELDLPDTVQGQGFFIVPKPLSQDRARFQCYVQSIASLGFDTWFLGRILGIMYASEESLGRASNMKWEKMMDILYKREQLIKSPAIPDLGSQSAAAAAAWKKIRRRRARSSSKIVARPHDKTTAQQPQFQPSKVAETDQYEMLDSHRALETHMRLSSQSDQTNEQVPFTTAMSRLMRPFWRPQRTNSKQRVLTKTSFDAALPNSAKQTPASRPPASDKKSSNFVKRPWSVTLVSSKSDSPVPRGRRAVVEKEKPPATRKSPQTATETSPWESEKESALTELQATVKQLQAQIKELEEKKESRPLPASVARRTTVGRRTIRSYIRRRTLRTRRSYCTDSRFTHLSARECSHDSKESAIPASFITAIADEPAVPTQDEILPDQASSSELNAKANKEPGPLFWSHSDQRAPNGQKLIVHYCRSLDSTEEVAKHFLNSKVIGFDMEWKAQVFASDSIQNNLSLIQIANEERIALFQIALFKPARTLEDFVAPSLRRILESPDITKVGVAIKADSTRLRKYLGIEAQSIFELSHLFKLVKHGQANPKLVNKRSVNLSDQIQEHFGRPLEKSEDVRCGDWTRSLNYRQVQYAATDPYACLCLFHTMEQKRKAMDPVPPRPPHAELNQPIVMPGGKVMSSRDNEPAASDPVEVDVARRS</sequence>
<name>A0A1V6PJ25_PENDC</name>
<dbReference type="Pfam" id="PF01612">
    <property type="entry name" value="DNA_pol_A_exo1"/>
    <property type="match status" value="1"/>
</dbReference>
<evidence type="ECO:0000313" key="6">
    <source>
        <dbReference type="Proteomes" id="UP000191522"/>
    </source>
</evidence>
<dbReference type="PANTHER" id="PTHR13620">
    <property type="entry name" value="3-5 EXONUCLEASE"/>
    <property type="match status" value="1"/>
</dbReference>
<feature type="region of interest" description="Disordered" evidence="3">
    <location>
        <begin position="653"/>
        <end position="675"/>
    </location>
</feature>
<keyword evidence="2" id="KW-0378">Hydrolase</keyword>
<feature type="domain" description="3'-5' exonuclease" evidence="4">
    <location>
        <begin position="959"/>
        <end position="1149"/>
    </location>
</feature>
<dbReference type="PANTHER" id="PTHR13620:SF104">
    <property type="entry name" value="EXONUCLEASE 3'-5' DOMAIN-CONTAINING PROTEIN 2"/>
    <property type="match status" value="1"/>
</dbReference>
<dbReference type="InterPro" id="IPR002562">
    <property type="entry name" value="3'-5'_exonuclease_dom"/>
</dbReference>
<proteinExistence type="predicted"/>
<organism evidence="5 6">
    <name type="scientific">Penicillium decumbens</name>
    <dbReference type="NCBI Taxonomy" id="69771"/>
    <lineage>
        <taxon>Eukaryota</taxon>
        <taxon>Fungi</taxon>
        <taxon>Dikarya</taxon>
        <taxon>Ascomycota</taxon>
        <taxon>Pezizomycotina</taxon>
        <taxon>Eurotiomycetes</taxon>
        <taxon>Eurotiomycetidae</taxon>
        <taxon>Eurotiales</taxon>
        <taxon>Aspergillaceae</taxon>
        <taxon>Penicillium</taxon>
    </lineage>
</organism>
<dbReference type="GO" id="GO:0008408">
    <property type="term" value="F:3'-5' exonuclease activity"/>
    <property type="evidence" value="ECO:0007669"/>
    <property type="project" value="InterPro"/>
</dbReference>
<feature type="region of interest" description="Disordered" evidence="3">
    <location>
        <begin position="57"/>
        <end position="108"/>
    </location>
</feature>
<dbReference type="SUPFAM" id="SSF53098">
    <property type="entry name" value="Ribonuclease H-like"/>
    <property type="match status" value="1"/>
</dbReference>